<keyword evidence="3 8" id="KW-0418">Kinase</keyword>
<feature type="binding site" evidence="5">
    <location>
        <position position="49"/>
    </location>
    <ligand>
        <name>ATP</name>
        <dbReference type="ChEBI" id="CHEBI:30616"/>
    </ligand>
</feature>
<comment type="caution">
    <text evidence="8">The sequence shown here is derived from an EMBL/GenBank/DDBJ whole genome shotgun (WGS) entry which is preliminary data.</text>
</comment>
<proteinExistence type="predicted"/>
<dbReference type="CDD" id="cd14014">
    <property type="entry name" value="STKc_PknB_like"/>
    <property type="match status" value="1"/>
</dbReference>
<evidence type="ECO:0000256" key="2">
    <source>
        <dbReference type="ARBA" id="ARBA00022741"/>
    </source>
</evidence>
<dbReference type="RefSeq" id="WP_235051210.1">
    <property type="nucleotide sequence ID" value="NZ_JAKFHA010000003.1"/>
</dbReference>
<dbReference type="InterPro" id="IPR011990">
    <property type="entry name" value="TPR-like_helical_dom_sf"/>
</dbReference>
<keyword evidence="2 5" id="KW-0547">Nucleotide-binding</keyword>
<evidence type="ECO:0000256" key="4">
    <source>
        <dbReference type="ARBA" id="ARBA00022840"/>
    </source>
</evidence>
<keyword evidence="9" id="KW-1185">Reference proteome</keyword>
<evidence type="ECO:0000256" key="1">
    <source>
        <dbReference type="ARBA" id="ARBA00022679"/>
    </source>
</evidence>
<dbReference type="Gene3D" id="3.30.200.20">
    <property type="entry name" value="Phosphorylase Kinase, domain 1"/>
    <property type="match status" value="1"/>
</dbReference>
<evidence type="ECO:0000256" key="6">
    <source>
        <dbReference type="SAM" id="MobiDB-lite"/>
    </source>
</evidence>
<protein>
    <submittedName>
        <fullName evidence="8">Serine/threonine-protein kinase</fullName>
    </submittedName>
</protein>
<dbReference type="GO" id="GO:0004674">
    <property type="term" value="F:protein serine/threonine kinase activity"/>
    <property type="evidence" value="ECO:0007669"/>
    <property type="project" value="TreeGrafter"/>
</dbReference>
<gene>
    <name evidence="8" type="ORF">LZ495_07495</name>
</gene>
<dbReference type="GO" id="GO:0005524">
    <property type="term" value="F:ATP binding"/>
    <property type="evidence" value="ECO:0007669"/>
    <property type="project" value="UniProtKB-UniRule"/>
</dbReference>
<dbReference type="SMART" id="SM00220">
    <property type="entry name" value="S_TKc"/>
    <property type="match status" value="1"/>
</dbReference>
<dbReference type="SUPFAM" id="SSF56112">
    <property type="entry name" value="Protein kinase-like (PK-like)"/>
    <property type="match status" value="1"/>
</dbReference>
<dbReference type="PROSITE" id="PS50011">
    <property type="entry name" value="PROTEIN_KINASE_DOM"/>
    <property type="match status" value="1"/>
</dbReference>
<feature type="compositionally biased region" description="Pro residues" evidence="6">
    <location>
        <begin position="345"/>
        <end position="371"/>
    </location>
</feature>
<accession>A0AA41PXA5</accession>
<dbReference type="InterPro" id="IPR008271">
    <property type="entry name" value="Ser/Thr_kinase_AS"/>
</dbReference>
<sequence>MGAVGWGEPIRAGDPGAMGPYRLLSVLGEGGMGRVYLGRSPGGRLVAVKVIRPSLAHEDGFRARFRREAEAARRVGGAFTAAVLAVADADDPQPWIAAEYVPAPGLDQVLAGCGPMPVLAARWIAAGIAEGLGAVHTAGIVHRDVKPSNVLLTDAGPMLIDFGIARETAPGQGLTGATTVVGTPGYLAPELLTEPPAEPTAATDVFALGALLYTVVTGKAPFGDGPAFQVMYRTAYEQPDFAPVPPELRGLVSACLLKTPGDRPGIGDILDDFAPHLAALPAAHRSSDVLPPQVVELLRRHRDPNQTPEAAPAPAPAPAAASTPAPASGARAGAAAGAAPRAPSATPPIPERAPWAAPAPPVVPPPPPRPAFAPMAGRTDAEPAPPVPTYPRIPPPPPTAIRSELRQDPGTPPADSRYTADELREQLAGLWQEVDSLPAPQSRERFAELASHYTDVLGPDDPETLQVRYTHALFTDRSGDHVVAYRLFTGLIPALDAGLGGDHQATLLAREKQATLALRAADHEAALTLFDGLARDLAALRGPTHPATFSARHQYAVVLGHLGRTSTAVHHLAVLADEAAQVLGAAHPLVRTFRNDEARLRGPEEPDDPDEVDYWVYR</sequence>
<keyword evidence="1" id="KW-0808">Transferase</keyword>
<evidence type="ECO:0000259" key="7">
    <source>
        <dbReference type="PROSITE" id="PS50011"/>
    </source>
</evidence>
<keyword evidence="4 5" id="KW-0067">ATP-binding</keyword>
<feature type="region of interest" description="Disordered" evidence="6">
    <location>
        <begin position="304"/>
        <end position="417"/>
    </location>
</feature>
<evidence type="ECO:0000256" key="5">
    <source>
        <dbReference type="PROSITE-ProRule" id="PRU10141"/>
    </source>
</evidence>
<dbReference type="PANTHER" id="PTHR43289">
    <property type="entry name" value="MITOGEN-ACTIVATED PROTEIN KINASE KINASE KINASE 20-RELATED"/>
    <property type="match status" value="1"/>
</dbReference>
<feature type="compositionally biased region" description="Low complexity" evidence="6">
    <location>
        <begin position="318"/>
        <end position="344"/>
    </location>
</feature>
<dbReference type="Pfam" id="PF00069">
    <property type="entry name" value="Pkinase"/>
    <property type="match status" value="1"/>
</dbReference>
<dbReference type="InterPro" id="IPR000719">
    <property type="entry name" value="Prot_kinase_dom"/>
</dbReference>
<dbReference type="InterPro" id="IPR011009">
    <property type="entry name" value="Kinase-like_dom_sf"/>
</dbReference>
<feature type="compositionally biased region" description="Pro residues" evidence="6">
    <location>
        <begin position="383"/>
        <end position="399"/>
    </location>
</feature>
<dbReference type="PROSITE" id="PS00107">
    <property type="entry name" value="PROTEIN_KINASE_ATP"/>
    <property type="match status" value="1"/>
</dbReference>
<dbReference type="Gene3D" id="1.10.510.10">
    <property type="entry name" value="Transferase(Phosphotransferase) domain 1"/>
    <property type="match status" value="1"/>
</dbReference>
<dbReference type="AlphaFoldDB" id="A0AA41PXA5"/>
<dbReference type="Proteomes" id="UP001165378">
    <property type="component" value="Unassembled WGS sequence"/>
</dbReference>
<dbReference type="Gene3D" id="1.25.40.10">
    <property type="entry name" value="Tetratricopeptide repeat domain"/>
    <property type="match status" value="1"/>
</dbReference>
<dbReference type="EMBL" id="JAKFHA010000003">
    <property type="protein sequence ID" value="MCF2527060.1"/>
    <property type="molecule type" value="Genomic_DNA"/>
</dbReference>
<dbReference type="InterPro" id="IPR017441">
    <property type="entry name" value="Protein_kinase_ATP_BS"/>
</dbReference>
<name>A0AA41PXA5_9ACTN</name>
<organism evidence="8 9">
    <name type="scientific">Yinghuangia soli</name>
    <dbReference type="NCBI Taxonomy" id="2908204"/>
    <lineage>
        <taxon>Bacteria</taxon>
        <taxon>Bacillati</taxon>
        <taxon>Actinomycetota</taxon>
        <taxon>Actinomycetes</taxon>
        <taxon>Kitasatosporales</taxon>
        <taxon>Streptomycetaceae</taxon>
        <taxon>Yinghuangia</taxon>
    </lineage>
</organism>
<evidence type="ECO:0000256" key="3">
    <source>
        <dbReference type="ARBA" id="ARBA00022777"/>
    </source>
</evidence>
<reference evidence="8" key="1">
    <citation type="submission" date="2022-01" db="EMBL/GenBank/DDBJ databases">
        <title>Genome-Based Taxonomic Classification of the Phylum Actinobacteria.</title>
        <authorList>
            <person name="Gao Y."/>
        </authorList>
    </citation>
    <scope>NUCLEOTIDE SEQUENCE</scope>
    <source>
        <strain evidence="8">KLBMP 8922</strain>
    </source>
</reference>
<evidence type="ECO:0000313" key="8">
    <source>
        <dbReference type="EMBL" id="MCF2527060.1"/>
    </source>
</evidence>
<feature type="domain" description="Protein kinase" evidence="7">
    <location>
        <begin position="21"/>
        <end position="277"/>
    </location>
</feature>
<dbReference type="PROSITE" id="PS00108">
    <property type="entry name" value="PROTEIN_KINASE_ST"/>
    <property type="match status" value="1"/>
</dbReference>
<evidence type="ECO:0000313" key="9">
    <source>
        <dbReference type="Proteomes" id="UP001165378"/>
    </source>
</evidence>
<dbReference type="PANTHER" id="PTHR43289:SF34">
    <property type="entry name" value="SERINE_THREONINE-PROTEIN KINASE YBDM-RELATED"/>
    <property type="match status" value="1"/>
</dbReference>